<evidence type="ECO:0000256" key="2">
    <source>
        <dbReference type="ARBA" id="ARBA00005272"/>
    </source>
</evidence>
<evidence type="ECO:0000259" key="6">
    <source>
        <dbReference type="Pfam" id="PF07992"/>
    </source>
</evidence>
<keyword evidence="4" id="KW-0274">FAD</keyword>
<dbReference type="PANTHER" id="PTHR42913:SF3">
    <property type="entry name" value="64 KDA MITOCHONDRIAL NADH DEHYDROGENASE (EUROFUNG)"/>
    <property type="match status" value="1"/>
</dbReference>
<evidence type="ECO:0000256" key="3">
    <source>
        <dbReference type="ARBA" id="ARBA00022630"/>
    </source>
</evidence>
<comment type="cofactor">
    <cofactor evidence="1">
        <name>FAD</name>
        <dbReference type="ChEBI" id="CHEBI:57692"/>
    </cofactor>
</comment>
<protein>
    <submittedName>
        <fullName evidence="7">Pyridine nucleotide-disulfide oxidoreductase</fullName>
    </submittedName>
</protein>
<dbReference type="GO" id="GO:0019646">
    <property type="term" value="P:aerobic electron transport chain"/>
    <property type="evidence" value="ECO:0007669"/>
    <property type="project" value="TreeGrafter"/>
</dbReference>
<dbReference type="Pfam" id="PF07992">
    <property type="entry name" value="Pyr_redox_2"/>
    <property type="match status" value="1"/>
</dbReference>
<evidence type="ECO:0000313" key="8">
    <source>
        <dbReference type="Proteomes" id="UP000282311"/>
    </source>
</evidence>
<evidence type="ECO:0000256" key="5">
    <source>
        <dbReference type="ARBA" id="ARBA00023002"/>
    </source>
</evidence>
<dbReference type="Proteomes" id="UP000282311">
    <property type="component" value="Unassembled WGS sequence"/>
</dbReference>
<dbReference type="InterPro" id="IPR051169">
    <property type="entry name" value="NADH-Q_oxidoreductase"/>
</dbReference>
<dbReference type="PANTHER" id="PTHR42913">
    <property type="entry name" value="APOPTOSIS-INDUCING FACTOR 1"/>
    <property type="match status" value="1"/>
</dbReference>
<comment type="caution">
    <text evidence="7">The sequence shown here is derived from an EMBL/GenBank/DDBJ whole genome shotgun (WGS) entry which is preliminary data.</text>
</comment>
<dbReference type="InterPro" id="IPR036188">
    <property type="entry name" value="FAD/NAD-bd_sf"/>
</dbReference>
<dbReference type="RefSeq" id="WP_120748145.1">
    <property type="nucleotide sequence ID" value="NZ_RBAH01000010.1"/>
</dbReference>
<proteinExistence type="inferred from homology"/>
<dbReference type="SUPFAM" id="SSF51905">
    <property type="entry name" value="FAD/NAD(P)-binding domain"/>
    <property type="match status" value="1"/>
</dbReference>
<dbReference type="GO" id="GO:0003955">
    <property type="term" value="F:NAD(P)H dehydrogenase (quinone) activity"/>
    <property type="evidence" value="ECO:0007669"/>
    <property type="project" value="TreeGrafter"/>
</dbReference>
<dbReference type="Gene3D" id="3.50.50.100">
    <property type="match status" value="1"/>
</dbReference>
<accession>A0A3B0CG04</accession>
<evidence type="ECO:0000256" key="4">
    <source>
        <dbReference type="ARBA" id="ARBA00022827"/>
    </source>
</evidence>
<keyword evidence="8" id="KW-1185">Reference proteome</keyword>
<evidence type="ECO:0000313" key="7">
    <source>
        <dbReference type="EMBL" id="RKN83981.1"/>
    </source>
</evidence>
<evidence type="ECO:0000256" key="1">
    <source>
        <dbReference type="ARBA" id="ARBA00001974"/>
    </source>
</evidence>
<feature type="domain" description="FAD/NAD(P)-binding" evidence="6">
    <location>
        <begin position="5"/>
        <end position="325"/>
    </location>
</feature>
<sequence>MDKKNIVIVGGGYAGLHAVNHIRKQLPGEEADGYRILLIDKESYHFRKVLLFKAAVTDRSHLKVPFSMLLKKGIEFVQAGLNAIDPHARTINVTYPDGSGGSIPYERLVLALGSVINRVPEEMGGISLSDPANAEQVRQQILHHLQLARTETRPDVQRELLSAAVVGAGITGIETAAELGFWMKAEAEKAGLDPRLVEVKLINNRPRLFEAGSVRTGEQLEAMLRERGVNVYHGIKARHFADGRLQLDNGSALPAAVCVWTLGLKPNPLLGRLGLPLEPNGKLSVDPWYRVQGHPRIYAIGDCANIVDPVTGKTDGMTCKEAVPQAKRLGQIVKAELQGKTGPQHKPFGIPLYCIGLGPGNGFVWARGWGRDIVLKRSLGWKFRVMAWNSASFIDGKVQKRLQAEQ</sequence>
<keyword evidence="3" id="KW-0285">Flavoprotein</keyword>
<comment type="similarity">
    <text evidence="2">Belongs to the NADH dehydrogenase family.</text>
</comment>
<dbReference type="AlphaFoldDB" id="A0A3B0CG04"/>
<keyword evidence="5" id="KW-0560">Oxidoreductase</keyword>
<name>A0A3B0CG04_9BACL</name>
<gene>
    <name evidence="7" type="ORF">D7M11_15490</name>
</gene>
<dbReference type="EMBL" id="RBAH01000010">
    <property type="protein sequence ID" value="RKN83981.1"/>
    <property type="molecule type" value="Genomic_DNA"/>
</dbReference>
<organism evidence="7 8">
    <name type="scientific">Paenibacillus ginsengarvi</name>
    <dbReference type="NCBI Taxonomy" id="400777"/>
    <lineage>
        <taxon>Bacteria</taxon>
        <taxon>Bacillati</taxon>
        <taxon>Bacillota</taxon>
        <taxon>Bacilli</taxon>
        <taxon>Bacillales</taxon>
        <taxon>Paenibacillaceae</taxon>
        <taxon>Paenibacillus</taxon>
    </lineage>
</organism>
<dbReference type="PRINTS" id="PR00368">
    <property type="entry name" value="FADPNR"/>
</dbReference>
<dbReference type="InterPro" id="IPR023753">
    <property type="entry name" value="FAD/NAD-binding_dom"/>
</dbReference>
<reference evidence="7 8" key="1">
    <citation type="journal article" date="2007" name="Int. J. Syst. Evol. Microbiol.">
        <title>Paenibacillus ginsengarvi sp. nov., isolated from soil from ginseng cultivation.</title>
        <authorList>
            <person name="Yoon M.H."/>
            <person name="Ten L.N."/>
            <person name="Im W.T."/>
        </authorList>
    </citation>
    <scope>NUCLEOTIDE SEQUENCE [LARGE SCALE GENOMIC DNA]</scope>
    <source>
        <strain evidence="7 8">KCTC 13059</strain>
    </source>
</reference>
<dbReference type="OrthoDB" id="2641866at2"/>